<organism evidence="2 3">
    <name type="scientific">Marinimicrococcus flavescens</name>
    <dbReference type="NCBI Taxonomy" id="3031815"/>
    <lineage>
        <taxon>Bacteria</taxon>
        <taxon>Pseudomonadati</taxon>
        <taxon>Pseudomonadota</taxon>
        <taxon>Alphaproteobacteria</taxon>
        <taxon>Geminicoccales</taxon>
        <taxon>Geminicoccaceae</taxon>
        <taxon>Marinimicrococcus</taxon>
    </lineage>
</organism>
<name>A0AAP3XRT5_9PROT</name>
<evidence type="ECO:0008006" key="4">
    <source>
        <dbReference type="Google" id="ProtNLM"/>
    </source>
</evidence>
<gene>
    <name evidence="2" type="ORF">PZ740_10475</name>
</gene>
<dbReference type="EMBL" id="JARGEQ010000093">
    <property type="protein sequence ID" value="MDF1586806.1"/>
    <property type="molecule type" value="Genomic_DNA"/>
</dbReference>
<feature type="signal peptide" evidence="1">
    <location>
        <begin position="1"/>
        <end position="27"/>
    </location>
</feature>
<feature type="chain" id="PRO_5042964984" description="Outer membrane protein beta-barrel domain-containing protein" evidence="1">
    <location>
        <begin position="28"/>
        <end position="277"/>
    </location>
</feature>
<comment type="caution">
    <text evidence="2">The sequence shown here is derived from an EMBL/GenBank/DDBJ whole genome shotgun (WGS) entry which is preliminary data.</text>
</comment>
<proteinExistence type="predicted"/>
<dbReference type="AlphaFoldDB" id="A0AAP3XRT5"/>
<dbReference type="Proteomes" id="UP001301140">
    <property type="component" value="Unassembled WGS sequence"/>
</dbReference>
<evidence type="ECO:0000313" key="2">
    <source>
        <dbReference type="EMBL" id="MDF1586806.1"/>
    </source>
</evidence>
<protein>
    <recommendedName>
        <fullName evidence="4">Outer membrane protein beta-barrel domain-containing protein</fullName>
    </recommendedName>
</protein>
<dbReference type="RefSeq" id="WP_327789226.1">
    <property type="nucleotide sequence ID" value="NZ_JARGEQ010000093.1"/>
</dbReference>
<sequence length="277" mass="29731">MTAGCTIRRASPPLHLAFLAVCGACHAAPAGAAELLSEDWQFNLTPYLWALSIEGDVTVKGVEASPSVSFNDILDNLNYAIMLEGDARKERIGLFANVIYADLGDSGTVGPGPGLSIKADAKMTIAGAGAYYRLGPWNLDREAGASGPRLVVDPYAGIRYTYMDTDLGFRRIERDVGADKHWVDPIIGVRTLWELTPRWNVNVLGDIGGFGISGASDLSWQAVGLVGYRFGLFGSDDANLVAGYRALSQDYKDGNGRDAFKWDMILHGPVLGLAIAF</sequence>
<accession>A0AAP3XRT5</accession>
<reference evidence="2 3" key="1">
    <citation type="submission" date="2023-03" db="EMBL/GenBank/DDBJ databases">
        <title>YIM 152171 draft genome.</title>
        <authorList>
            <person name="Yang Z."/>
        </authorList>
    </citation>
    <scope>NUCLEOTIDE SEQUENCE [LARGE SCALE GENOMIC DNA]</scope>
    <source>
        <strain evidence="2 3">YIM 152171</strain>
    </source>
</reference>
<evidence type="ECO:0000313" key="3">
    <source>
        <dbReference type="Proteomes" id="UP001301140"/>
    </source>
</evidence>
<keyword evidence="3" id="KW-1185">Reference proteome</keyword>
<keyword evidence="1" id="KW-0732">Signal</keyword>
<evidence type="ECO:0000256" key="1">
    <source>
        <dbReference type="SAM" id="SignalP"/>
    </source>
</evidence>